<dbReference type="Gene3D" id="3.40.630.30">
    <property type="match status" value="1"/>
</dbReference>
<dbReference type="PANTHER" id="PTHR31438:SF1">
    <property type="entry name" value="LYSINE N-ACYLTRANSFERASE C17G9.06C-RELATED"/>
    <property type="match status" value="1"/>
</dbReference>
<keyword evidence="1" id="KW-0808">Transferase</keyword>
<organism evidence="1 2">
    <name type="scientific">Streptomyces himalayensis subsp. himalayensis</name>
    <dbReference type="NCBI Taxonomy" id="2756131"/>
    <lineage>
        <taxon>Bacteria</taxon>
        <taxon>Bacillati</taxon>
        <taxon>Actinomycetota</taxon>
        <taxon>Actinomycetes</taxon>
        <taxon>Kitasatosporales</taxon>
        <taxon>Streptomycetaceae</taxon>
        <taxon>Streptomyces</taxon>
        <taxon>Streptomyces himalayensis</taxon>
    </lineage>
</organism>
<dbReference type="Proteomes" id="UP000545761">
    <property type="component" value="Unassembled WGS sequence"/>
</dbReference>
<gene>
    <name evidence="1" type="ORF">H1D24_27225</name>
</gene>
<dbReference type="AlphaFoldDB" id="A0A7W0DS30"/>
<dbReference type="Pfam" id="PF13523">
    <property type="entry name" value="Acetyltransf_8"/>
    <property type="match status" value="1"/>
</dbReference>
<protein>
    <submittedName>
        <fullName evidence="1">GNAT family N-acetyltransferase</fullName>
    </submittedName>
</protein>
<dbReference type="GO" id="GO:0016410">
    <property type="term" value="F:N-acyltransferase activity"/>
    <property type="evidence" value="ECO:0007669"/>
    <property type="project" value="TreeGrafter"/>
</dbReference>
<dbReference type="InterPro" id="IPR016181">
    <property type="entry name" value="Acyl_CoA_acyltransferase"/>
</dbReference>
<evidence type="ECO:0000313" key="2">
    <source>
        <dbReference type="Proteomes" id="UP000545761"/>
    </source>
</evidence>
<accession>A0A7W0DS30</accession>
<proteinExistence type="predicted"/>
<dbReference type="RefSeq" id="WP_181660337.1">
    <property type="nucleotide sequence ID" value="NZ_JACEHE010000018.1"/>
</dbReference>
<comment type="caution">
    <text evidence="1">The sequence shown here is derived from an EMBL/GenBank/DDBJ whole genome shotgun (WGS) entry which is preliminary data.</text>
</comment>
<dbReference type="PANTHER" id="PTHR31438">
    <property type="entry name" value="LYSINE N-ACYLTRANSFERASE C17G9.06C-RELATED"/>
    <property type="match status" value="1"/>
</dbReference>
<reference evidence="1 2" key="1">
    <citation type="submission" date="2020-07" db="EMBL/GenBank/DDBJ databases">
        <title>Streptomyces isolated from Indian soil.</title>
        <authorList>
            <person name="Mandal S."/>
            <person name="Maiti P.K."/>
        </authorList>
    </citation>
    <scope>NUCLEOTIDE SEQUENCE [LARGE SCALE GENOMIC DNA]</scope>
    <source>
        <strain evidence="1 2">PSKA28</strain>
    </source>
</reference>
<name>A0A7W0DS30_9ACTN</name>
<dbReference type="SUPFAM" id="SSF55729">
    <property type="entry name" value="Acyl-CoA N-acyltransferases (Nat)"/>
    <property type="match status" value="1"/>
</dbReference>
<sequence>MTPLATGTVPPPPTPCLGGGWTLRPTDPVADLALVHGWFAASGRTRSREALLGELRGLQAGRAARPCIVSLHDEPVIYLEVHRVLHHPLRACYPVGAHDLALELVPGVPRSAGRQLIAHLLRDLTSALFASDPRCRRVTAAVDVEDAAAVGDFEAGGFRYVTDADLPHRSVALLVAEPSAVTTIATSLDAMPH</sequence>
<dbReference type="EMBL" id="JACEHE010000018">
    <property type="protein sequence ID" value="MBA2949419.1"/>
    <property type="molecule type" value="Genomic_DNA"/>
</dbReference>
<evidence type="ECO:0000313" key="1">
    <source>
        <dbReference type="EMBL" id="MBA2949419.1"/>
    </source>
</evidence>